<name>A0A0K9YXG4_9BACL</name>
<dbReference type="PATRIC" id="fig|54915.3.peg.1825"/>
<dbReference type="Proteomes" id="UP000036834">
    <property type="component" value="Unassembled WGS sequence"/>
</dbReference>
<proteinExistence type="predicted"/>
<gene>
    <name evidence="1" type="ORF">ADS79_14035</name>
</gene>
<protein>
    <submittedName>
        <fullName evidence="1">Uncharacterized protein</fullName>
    </submittedName>
</protein>
<evidence type="ECO:0000313" key="2">
    <source>
        <dbReference type="Proteomes" id="UP000036834"/>
    </source>
</evidence>
<sequence length="80" mass="9739">MKWLFYLERGKVNMPWKQMRTWYVDKRNPDRLHNSIREMFEYVGEDRPSNGKLPDWVYSVDAMNVEVAKKKLTKEGFKII</sequence>
<comment type="caution">
    <text evidence="1">The sequence shown here is derived from an EMBL/GenBank/DDBJ whole genome shotgun (WGS) entry which is preliminary data.</text>
</comment>
<dbReference type="EMBL" id="LGIQ01000007">
    <property type="protein sequence ID" value="KNB72940.1"/>
    <property type="molecule type" value="Genomic_DNA"/>
</dbReference>
<accession>A0A0K9YXG4</accession>
<evidence type="ECO:0000313" key="1">
    <source>
        <dbReference type="EMBL" id="KNB72940.1"/>
    </source>
</evidence>
<dbReference type="AlphaFoldDB" id="A0A0K9YXG4"/>
<reference evidence="2" key="1">
    <citation type="submission" date="2015-07" db="EMBL/GenBank/DDBJ databases">
        <title>Genome sequencing project for genomic taxonomy and phylogenomics of Bacillus-like bacteria.</title>
        <authorList>
            <person name="Liu B."/>
            <person name="Wang J."/>
            <person name="Zhu Y."/>
            <person name="Liu G."/>
            <person name="Chen Q."/>
            <person name="Chen Z."/>
            <person name="Lan J."/>
            <person name="Che J."/>
            <person name="Ge C."/>
            <person name="Shi H."/>
            <person name="Pan Z."/>
            <person name="Liu X."/>
        </authorList>
    </citation>
    <scope>NUCLEOTIDE SEQUENCE [LARGE SCALE GENOMIC DNA]</scope>
    <source>
        <strain evidence="2">DSM 9887</strain>
    </source>
</reference>
<organism evidence="1 2">
    <name type="scientific">Brevibacillus reuszeri</name>
    <dbReference type="NCBI Taxonomy" id="54915"/>
    <lineage>
        <taxon>Bacteria</taxon>
        <taxon>Bacillati</taxon>
        <taxon>Bacillota</taxon>
        <taxon>Bacilli</taxon>
        <taxon>Bacillales</taxon>
        <taxon>Paenibacillaceae</taxon>
        <taxon>Brevibacillus</taxon>
    </lineage>
</organism>